<dbReference type="InterPro" id="IPR026032">
    <property type="entry name" value="HcaT-like"/>
</dbReference>
<dbReference type="Gene3D" id="1.20.1250.20">
    <property type="entry name" value="MFS general substrate transporter like domains"/>
    <property type="match status" value="2"/>
</dbReference>
<name>A0A371RKT9_9PROT</name>
<feature type="transmembrane region" description="Helical" evidence="9">
    <location>
        <begin position="42"/>
        <end position="63"/>
    </location>
</feature>
<evidence type="ECO:0000256" key="4">
    <source>
        <dbReference type="ARBA" id="ARBA00022519"/>
    </source>
</evidence>
<comment type="caution">
    <text evidence="11">The sequence shown here is derived from an EMBL/GenBank/DDBJ whole genome shotgun (WGS) entry which is preliminary data.</text>
</comment>
<evidence type="ECO:0000256" key="6">
    <source>
        <dbReference type="ARBA" id="ARBA00022989"/>
    </source>
</evidence>
<feature type="compositionally biased region" description="Basic and acidic residues" evidence="8">
    <location>
        <begin position="15"/>
        <end position="26"/>
    </location>
</feature>
<feature type="domain" description="Major facilitator superfamily associated" evidence="10">
    <location>
        <begin position="44"/>
        <end position="396"/>
    </location>
</feature>
<evidence type="ECO:0000256" key="7">
    <source>
        <dbReference type="ARBA" id="ARBA00023136"/>
    </source>
</evidence>
<feature type="transmembrane region" description="Helical" evidence="9">
    <location>
        <begin position="392"/>
        <end position="412"/>
    </location>
</feature>
<dbReference type="GO" id="GO:0005886">
    <property type="term" value="C:plasma membrane"/>
    <property type="evidence" value="ECO:0007669"/>
    <property type="project" value="UniProtKB-SubCell"/>
</dbReference>
<feature type="transmembrane region" description="Helical" evidence="9">
    <location>
        <begin position="271"/>
        <end position="290"/>
    </location>
</feature>
<evidence type="ECO:0000256" key="3">
    <source>
        <dbReference type="ARBA" id="ARBA00022475"/>
    </source>
</evidence>
<feature type="transmembrane region" description="Helical" evidence="9">
    <location>
        <begin position="302"/>
        <end position="319"/>
    </location>
</feature>
<dbReference type="InParanoid" id="A0A371RKT9"/>
<feature type="transmembrane region" description="Helical" evidence="9">
    <location>
        <begin position="75"/>
        <end position="95"/>
    </location>
</feature>
<feature type="transmembrane region" description="Helical" evidence="9">
    <location>
        <begin position="239"/>
        <end position="259"/>
    </location>
</feature>
<comment type="subcellular location">
    <subcellularLocation>
        <location evidence="1">Cell inner membrane</location>
        <topology evidence="1">Multi-pass membrane protein</topology>
    </subcellularLocation>
</comment>
<sequence>MFGLEAPGQLRQWRGSRDKESRPVDRPHFNADVLRKPVSPRLAFSGYYIGQFLFLGVQLPFYAGYLDARGLSPATIGKLVAIALVLRLIFAPIIAFQSEKLTHPRNAMIYASAGLTLSCALALVAPGAAVLSIATIGLLFSFGLIMPLTDAAVLRADRRGELSYGPVRSIGSASFIAANLIGGAVISVTDDRMAIIWMTVAAFIALLLAFKLPKDGANDAPRPKPDFKKALILFRSRSFLYLLFAAAFVQGSHAVYYAFSELSFSAAGYPSWIIGWMWTIGVLAEIVFLAKGKKLMMRLGPTGLLLIGAAGAILRWPLLGLNPPLLILFPVQILHLATYAATYMATVEFVGEAVPEEYRATAMTIIASLGIGAVTGVATMLSGYIFDPVSPFKAYAVMGMMGGAGLILALMLRARWDGGTLHAVKDA</sequence>
<dbReference type="InterPro" id="IPR036259">
    <property type="entry name" value="MFS_trans_sf"/>
</dbReference>
<dbReference type="PANTHER" id="PTHR23522">
    <property type="entry name" value="BLL5896 PROTEIN"/>
    <property type="match status" value="1"/>
</dbReference>
<keyword evidence="12" id="KW-1185">Reference proteome</keyword>
<proteinExistence type="predicted"/>
<keyword evidence="7 9" id="KW-0472">Membrane</keyword>
<feature type="transmembrane region" description="Helical" evidence="9">
    <location>
        <begin position="194"/>
        <end position="212"/>
    </location>
</feature>
<dbReference type="GO" id="GO:0030395">
    <property type="term" value="F:lactose binding"/>
    <property type="evidence" value="ECO:0007669"/>
    <property type="project" value="TreeGrafter"/>
</dbReference>
<evidence type="ECO:0000256" key="2">
    <source>
        <dbReference type="ARBA" id="ARBA00022448"/>
    </source>
</evidence>
<dbReference type="SUPFAM" id="SSF103473">
    <property type="entry name" value="MFS general substrate transporter"/>
    <property type="match status" value="1"/>
</dbReference>
<dbReference type="PIRSF" id="PIRSF004925">
    <property type="entry name" value="HcaT"/>
    <property type="match status" value="1"/>
</dbReference>
<feature type="region of interest" description="Disordered" evidence="8">
    <location>
        <begin position="1"/>
        <end position="26"/>
    </location>
</feature>
<keyword evidence="5 9" id="KW-0812">Transmembrane</keyword>
<keyword evidence="2" id="KW-0813">Transport</keyword>
<evidence type="ECO:0000313" key="12">
    <source>
        <dbReference type="Proteomes" id="UP000264589"/>
    </source>
</evidence>
<keyword evidence="4" id="KW-0997">Cell inner membrane</keyword>
<dbReference type="InterPro" id="IPR024989">
    <property type="entry name" value="MFS_assoc_dom"/>
</dbReference>
<feature type="transmembrane region" description="Helical" evidence="9">
    <location>
        <begin position="170"/>
        <end position="188"/>
    </location>
</feature>
<dbReference type="PANTHER" id="PTHR23522:SF10">
    <property type="entry name" value="3-PHENYLPROPIONIC ACID TRANSPORTER-RELATED"/>
    <property type="match status" value="1"/>
</dbReference>
<reference evidence="11 12" key="1">
    <citation type="submission" date="2018-08" db="EMBL/GenBank/DDBJ databases">
        <title>Parvularcula sp. SM1705, isolated from surface water of the South Sea China.</title>
        <authorList>
            <person name="Sun L."/>
        </authorList>
    </citation>
    <scope>NUCLEOTIDE SEQUENCE [LARGE SCALE GENOMIC DNA]</scope>
    <source>
        <strain evidence="11 12">SM1705</strain>
    </source>
</reference>
<evidence type="ECO:0000313" key="11">
    <source>
        <dbReference type="EMBL" id="RFB06073.1"/>
    </source>
</evidence>
<feature type="transmembrane region" description="Helical" evidence="9">
    <location>
        <begin position="131"/>
        <end position="149"/>
    </location>
</feature>
<evidence type="ECO:0000256" key="9">
    <source>
        <dbReference type="SAM" id="Phobius"/>
    </source>
</evidence>
<dbReference type="Pfam" id="PF12832">
    <property type="entry name" value="MFS_1_like"/>
    <property type="match status" value="1"/>
</dbReference>
<feature type="transmembrane region" description="Helical" evidence="9">
    <location>
        <begin position="107"/>
        <end position="125"/>
    </location>
</feature>
<gene>
    <name evidence="11" type="ORF">DX908_12850</name>
</gene>
<organism evidence="11 12">
    <name type="scientific">Parvularcula marina</name>
    <dbReference type="NCBI Taxonomy" id="2292771"/>
    <lineage>
        <taxon>Bacteria</taxon>
        <taxon>Pseudomonadati</taxon>
        <taxon>Pseudomonadota</taxon>
        <taxon>Alphaproteobacteria</taxon>
        <taxon>Parvularculales</taxon>
        <taxon>Parvularculaceae</taxon>
        <taxon>Parvularcula</taxon>
    </lineage>
</organism>
<evidence type="ECO:0000259" key="10">
    <source>
        <dbReference type="Pfam" id="PF12832"/>
    </source>
</evidence>
<keyword evidence="6 9" id="KW-1133">Transmembrane helix</keyword>
<feature type="transmembrane region" description="Helical" evidence="9">
    <location>
        <begin position="325"/>
        <end position="350"/>
    </location>
</feature>
<dbReference type="GO" id="GO:0015528">
    <property type="term" value="F:lactose:proton symporter activity"/>
    <property type="evidence" value="ECO:0007669"/>
    <property type="project" value="TreeGrafter"/>
</dbReference>
<evidence type="ECO:0000256" key="1">
    <source>
        <dbReference type="ARBA" id="ARBA00004429"/>
    </source>
</evidence>
<dbReference type="Proteomes" id="UP000264589">
    <property type="component" value="Unassembled WGS sequence"/>
</dbReference>
<dbReference type="NCBIfam" id="NF037955">
    <property type="entry name" value="mfs"/>
    <property type="match status" value="1"/>
</dbReference>
<feature type="transmembrane region" description="Helical" evidence="9">
    <location>
        <begin position="362"/>
        <end position="386"/>
    </location>
</feature>
<keyword evidence="3" id="KW-1003">Cell membrane</keyword>
<dbReference type="EMBL" id="QUQO01000001">
    <property type="protein sequence ID" value="RFB06073.1"/>
    <property type="molecule type" value="Genomic_DNA"/>
</dbReference>
<dbReference type="FunCoup" id="A0A371RKT9">
    <property type="interactions" value="8"/>
</dbReference>
<protein>
    <recommendedName>
        <fullName evidence="10">Major facilitator superfamily associated domain-containing protein</fullName>
    </recommendedName>
</protein>
<dbReference type="AlphaFoldDB" id="A0A371RKT9"/>
<accession>A0A371RKT9</accession>
<evidence type="ECO:0000256" key="8">
    <source>
        <dbReference type="SAM" id="MobiDB-lite"/>
    </source>
</evidence>
<evidence type="ECO:0000256" key="5">
    <source>
        <dbReference type="ARBA" id="ARBA00022692"/>
    </source>
</evidence>